<evidence type="ECO:0000259" key="8">
    <source>
        <dbReference type="PROSITE" id="PS50805"/>
    </source>
</evidence>
<feature type="region of interest" description="Disordered" evidence="6">
    <location>
        <begin position="144"/>
        <end position="165"/>
    </location>
</feature>
<dbReference type="InterPro" id="IPR013087">
    <property type="entry name" value="Znf_C2H2_type"/>
</dbReference>
<feature type="region of interest" description="Disordered" evidence="6">
    <location>
        <begin position="299"/>
        <end position="318"/>
    </location>
</feature>
<evidence type="ECO:0000256" key="3">
    <source>
        <dbReference type="ARBA" id="ARBA00022771"/>
    </source>
</evidence>
<dbReference type="InterPro" id="IPR001909">
    <property type="entry name" value="KRAB"/>
</dbReference>
<reference evidence="9" key="3">
    <citation type="submission" date="2025-09" db="UniProtKB">
        <authorList>
            <consortium name="Ensembl"/>
        </authorList>
    </citation>
    <scope>IDENTIFICATION</scope>
    <source>
        <strain evidence="9">Hereford</strain>
    </source>
</reference>
<feature type="compositionally biased region" description="Basic and acidic residues" evidence="6">
    <location>
        <begin position="152"/>
        <end position="161"/>
    </location>
</feature>
<dbReference type="Reactome" id="R-BTA-212436">
    <property type="pathway name" value="Generic Transcription Pathway"/>
</dbReference>
<sequence>MTHSEERLTFQDVAIDFTQEEWECLDLGQRKLYRNVMLENYRNLASLGLVSKVDLVTFLELLKDPRNIRRMKTTAIYPAVSPQDTQDLMPKNPVLEDVFQKANLGIYQTFHLRNLNLMKDWEYTRVYERQRGCLYGHKEMETLTRNPKSTAKRNEQRESNWEKQQLQSSISAEKCKCLRKDFHPFMKHTCSLKENVENLEGNLVSTANTHSDSCERRLLLNIHSSMSEHLQFNNECENSQSKQFEGSMSRGSLFFPQKISSIHSKIYTVDDDGRDAIQPSLFNTYCDMVNTEQLSMYNKRSQTLSKSPSSNNYKSIYGGLRRYSGNETRYTVEGDSKLKKPQGPESSNKDSKSNKCRNTFDQMSGFSLDKSTCTGERTCSEYGKVSNHCSELTQQDTVQNAQEENKCKICEKVFSKSSNLSRHRRIHTGRKPFKCTECSRAFNCHSLLTQHQRIHAGEKSYICKECNKAFHRSSFLIEHQRIHTGEKPYKCIVCGKPLLTTQTLLNISEFILERNLINVQNVAKPLLTTHFLFNIGEFIQERNLINVQNVAKPLLIIQTVLNIREFILERNLIYVKNVTKPFVVPHFLLNISEFTLERNLINVQCVAKPLLTSHFLLNISEFILERNLINVQNVAKPLLTTQALFNISEFMLERNLINVQNVAKPLFATQTLLNISEFILERNLIYVKNVTKPFVAPHFLPDISEFTLESKLINVQYVAKPLPTAQILFNISEFILERNLINVQNVAKPLSVTQI</sequence>
<dbReference type="Gene3D" id="3.30.160.60">
    <property type="entry name" value="Classic Zinc Finger"/>
    <property type="match status" value="4"/>
</dbReference>
<dbReference type="Ensembl" id="ENSBTAT00000083153.3">
    <property type="protein sequence ID" value="ENSBTAP00000072368.3"/>
    <property type="gene ID" value="ENSBTAG00000077972.1"/>
</dbReference>
<dbReference type="PANTHER" id="PTHR14947">
    <property type="entry name" value="ZINC FINGER PROTEIN"/>
    <property type="match status" value="1"/>
</dbReference>
<protein>
    <submittedName>
        <fullName evidence="9">Uncharacterized protein</fullName>
    </submittedName>
</protein>
<dbReference type="STRING" id="9913.ENSBTAP00000072368"/>
<gene>
    <name evidence="9" type="primary">LOC132342110</name>
</gene>
<feature type="compositionally biased region" description="Polar residues" evidence="6">
    <location>
        <begin position="299"/>
        <end position="314"/>
    </location>
</feature>
<evidence type="ECO:0000259" key="7">
    <source>
        <dbReference type="PROSITE" id="PS50157"/>
    </source>
</evidence>
<dbReference type="Pfam" id="PF00096">
    <property type="entry name" value="zf-C2H2"/>
    <property type="match status" value="2"/>
</dbReference>
<keyword evidence="2" id="KW-0677">Repeat</keyword>
<dbReference type="VEuPathDB" id="HostDB:ENSBTAG00000030444"/>
<reference evidence="9" key="1">
    <citation type="submission" date="2018-03" db="EMBL/GenBank/DDBJ databases">
        <title>ARS-UCD1.2.</title>
        <authorList>
            <person name="Rosen B.D."/>
            <person name="Bickhart D.M."/>
            <person name="Koren S."/>
            <person name="Schnabel R.D."/>
            <person name="Hall R."/>
            <person name="Zimin A."/>
            <person name="Dreischer C."/>
            <person name="Schultheiss S."/>
            <person name="Schroeder S.G."/>
            <person name="Elsik C.G."/>
            <person name="Couldrey C."/>
            <person name="Liu G.E."/>
            <person name="Van Tassell C.P."/>
            <person name="Phillippy A.M."/>
            <person name="Smith T.P.L."/>
            <person name="Medrano J.F."/>
        </authorList>
    </citation>
    <scope>NUCLEOTIDE SEQUENCE [LARGE SCALE GENOMIC DNA]</scope>
    <source>
        <strain evidence="9">Hereford</strain>
    </source>
</reference>
<evidence type="ECO:0000256" key="2">
    <source>
        <dbReference type="ARBA" id="ARBA00022737"/>
    </source>
</evidence>
<feature type="domain" description="C2H2-type" evidence="7">
    <location>
        <begin position="405"/>
        <end position="432"/>
    </location>
</feature>
<dbReference type="GeneTree" id="ENSGT00940000155274"/>
<dbReference type="GO" id="GO:0022603">
    <property type="term" value="P:regulation of anatomical structure morphogenesis"/>
    <property type="evidence" value="ECO:0007669"/>
    <property type="project" value="UniProtKB-ARBA"/>
</dbReference>
<feature type="domain" description="C2H2-type" evidence="7">
    <location>
        <begin position="433"/>
        <end position="460"/>
    </location>
</feature>
<dbReference type="Pfam" id="PF01352">
    <property type="entry name" value="KRAB"/>
    <property type="match status" value="1"/>
</dbReference>
<dbReference type="CDD" id="cd07765">
    <property type="entry name" value="KRAB_A-box"/>
    <property type="match status" value="1"/>
</dbReference>
<dbReference type="PROSITE" id="PS50805">
    <property type="entry name" value="KRAB"/>
    <property type="match status" value="1"/>
</dbReference>
<dbReference type="SUPFAM" id="SSF57667">
    <property type="entry name" value="beta-beta-alpha zinc fingers"/>
    <property type="match status" value="2"/>
</dbReference>
<dbReference type="SMART" id="SM00355">
    <property type="entry name" value="ZnF_C2H2"/>
    <property type="match status" value="3"/>
</dbReference>
<reference evidence="9" key="2">
    <citation type="submission" date="2025-08" db="UniProtKB">
        <authorList>
            <consortium name="Ensembl"/>
        </authorList>
    </citation>
    <scope>IDENTIFICATION</scope>
    <source>
        <strain evidence="9">Hereford</strain>
    </source>
</reference>
<evidence type="ECO:0000256" key="1">
    <source>
        <dbReference type="ARBA" id="ARBA00022723"/>
    </source>
</evidence>
<evidence type="ECO:0000256" key="5">
    <source>
        <dbReference type="PROSITE-ProRule" id="PRU00042"/>
    </source>
</evidence>
<keyword evidence="4" id="KW-0862">Zinc</keyword>
<feature type="region of interest" description="Disordered" evidence="6">
    <location>
        <begin position="330"/>
        <end position="356"/>
    </location>
</feature>
<evidence type="ECO:0000313" key="9">
    <source>
        <dbReference type="Ensembl" id="ENSBTAP00000072368.3"/>
    </source>
</evidence>
<dbReference type="Reactome" id="R-BTA-6803204">
    <property type="pathway name" value="TP53 Regulates Transcription of Genes Involved in Cytochrome C Release"/>
</dbReference>
<proteinExistence type="predicted"/>
<dbReference type="GO" id="GO:0008270">
    <property type="term" value="F:zinc ion binding"/>
    <property type="evidence" value="ECO:0007669"/>
    <property type="project" value="UniProtKB-KW"/>
</dbReference>
<dbReference type="Bgee" id="ENSBTAG00000030444">
    <property type="expression patterns" value="Expressed in conceptus and 26 other cell types or tissues"/>
</dbReference>
<accession>A0A3Q1ML53</accession>
<evidence type="ECO:0000313" key="10">
    <source>
        <dbReference type="Proteomes" id="UP000009136"/>
    </source>
</evidence>
<name>A0A3Q1ML53_BOVIN</name>
<dbReference type="SMART" id="SM00349">
    <property type="entry name" value="KRAB"/>
    <property type="match status" value="1"/>
</dbReference>
<dbReference type="PROSITE" id="PS50157">
    <property type="entry name" value="ZINC_FINGER_C2H2_2"/>
    <property type="match status" value="3"/>
</dbReference>
<dbReference type="PROSITE" id="PS00028">
    <property type="entry name" value="ZINC_FINGER_C2H2_1"/>
    <property type="match status" value="3"/>
</dbReference>
<evidence type="ECO:0000256" key="4">
    <source>
        <dbReference type="ARBA" id="ARBA00022833"/>
    </source>
</evidence>
<dbReference type="InterPro" id="IPR039938">
    <property type="entry name" value="Sp4-like"/>
</dbReference>
<keyword evidence="10" id="KW-1185">Reference proteome</keyword>
<feature type="domain" description="KRAB" evidence="8">
    <location>
        <begin position="8"/>
        <end position="78"/>
    </location>
</feature>
<dbReference type="InterPro" id="IPR036051">
    <property type="entry name" value="KRAB_dom_sf"/>
</dbReference>
<evidence type="ECO:0000256" key="6">
    <source>
        <dbReference type="SAM" id="MobiDB-lite"/>
    </source>
</evidence>
<dbReference type="SUPFAM" id="SSF109640">
    <property type="entry name" value="KRAB domain (Kruppel-associated box)"/>
    <property type="match status" value="1"/>
</dbReference>
<keyword evidence="1" id="KW-0479">Metal-binding</keyword>
<dbReference type="Proteomes" id="UP000009136">
    <property type="component" value="Chromosome 18"/>
</dbReference>
<dbReference type="GO" id="GO:0000978">
    <property type="term" value="F:RNA polymerase II cis-regulatory region sequence-specific DNA binding"/>
    <property type="evidence" value="ECO:0000318"/>
    <property type="project" value="GO_Central"/>
</dbReference>
<keyword evidence="3 5" id="KW-0863">Zinc-finger</keyword>
<dbReference type="PANTHER" id="PTHR14947:SF24">
    <property type="entry name" value="ZINC FINGER PROTEIN 781-RELATED"/>
    <property type="match status" value="1"/>
</dbReference>
<dbReference type="Gene3D" id="6.10.140.140">
    <property type="match status" value="1"/>
</dbReference>
<organism evidence="9 10">
    <name type="scientific">Bos taurus</name>
    <name type="common">Bovine</name>
    <dbReference type="NCBI Taxonomy" id="9913"/>
    <lineage>
        <taxon>Eukaryota</taxon>
        <taxon>Metazoa</taxon>
        <taxon>Chordata</taxon>
        <taxon>Craniata</taxon>
        <taxon>Vertebrata</taxon>
        <taxon>Euteleostomi</taxon>
        <taxon>Mammalia</taxon>
        <taxon>Eutheria</taxon>
        <taxon>Laurasiatheria</taxon>
        <taxon>Artiodactyla</taxon>
        <taxon>Ruminantia</taxon>
        <taxon>Pecora</taxon>
        <taxon>Bovidae</taxon>
        <taxon>Bovinae</taxon>
        <taxon>Bos</taxon>
    </lineage>
</organism>
<dbReference type="GO" id="GO:0006357">
    <property type="term" value="P:regulation of transcription by RNA polymerase II"/>
    <property type="evidence" value="ECO:0000318"/>
    <property type="project" value="GO_Central"/>
</dbReference>
<dbReference type="InterPro" id="IPR036236">
    <property type="entry name" value="Znf_C2H2_sf"/>
</dbReference>
<dbReference type="GO" id="GO:0000981">
    <property type="term" value="F:DNA-binding transcription factor activity, RNA polymerase II-specific"/>
    <property type="evidence" value="ECO:0000318"/>
    <property type="project" value="GO_Central"/>
</dbReference>
<dbReference type="InParanoid" id="A0A3Q1ML53"/>
<dbReference type="AlphaFoldDB" id="A0A3Q1ML53"/>
<feature type="domain" description="C2H2-type" evidence="7">
    <location>
        <begin position="461"/>
        <end position="488"/>
    </location>
</feature>
<dbReference type="GO" id="GO:0005634">
    <property type="term" value="C:nucleus"/>
    <property type="evidence" value="ECO:0000318"/>
    <property type="project" value="GO_Central"/>
</dbReference>